<accession>A0A318HLY9</accession>
<feature type="transmembrane region" description="Helical" evidence="1">
    <location>
        <begin position="135"/>
        <end position="153"/>
    </location>
</feature>
<keyword evidence="1" id="KW-1133">Transmembrane helix</keyword>
<protein>
    <submittedName>
        <fullName evidence="2">Uncharacterized protein</fullName>
    </submittedName>
</protein>
<evidence type="ECO:0000256" key="1">
    <source>
        <dbReference type="SAM" id="Phobius"/>
    </source>
</evidence>
<feature type="transmembrane region" description="Helical" evidence="1">
    <location>
        <begin position="23"/>
        <end position="43"/>
    </location>
</feature>
<reference evidence="3" key="1">
    <citation type="submission" date="2018-05" db="EMBL/GenBank/DDBJ databases">
        <authorList>
            <person name="Deangelis K."/>
            <person name="Huntemann M."/>
            <person name="Clum A."/>
            <person name="Pillay M."/>
            <person name="Palaniappan K."/>
            <person name="Varghese N."/>
            <person name="Mikhailova N."/>
            <person name="Stamatis D."/>
            <person name="Reddy T."/>
            <person name="Daum C."/>
            <person name="Shapiro N."/>
            <person name="Ivanova N."/>
            <person name="Kyrpides N."/>
            <person name="Woyke T."/>
        </authorList>
    </citation>
    <scope>NUCLEOTIDE SEQUENCE [LARGE SCALE GENOMIC DNA]</scope>
    <source>
        <strain evidence="3">GAS496</strain>
    </source>
</reference>
<gene>
    <name evidence="2" type="ORF">C8E89_102169</name>
</gene>
<dbReference type="EMBL" id="QJJU01000002">
    <property type="protein sequence ID" value="PXX12045.1"/>
    <property type="molecule type" value="Genomic_DNA"/>
</dbReference>
<reference evidence="2 3" key="2">
    <citation type="submission" date="2018-06" db="EMBL/GenBank/DDBJ databases">
        <title>Sequencing of bacterial isolates from soil warming experiment in Harvard Forest, Massachusetts, USA.</title>
        <authorList>
            <person name="Deangelis K.PhD."/>
        </authorList>
    </citation>
    <scope>NUCLEOTIDE SEQUENCE [LARGE SCALE GENOMIC DNA]</scope>
    <source>
        <strain evidence="2 3">GAS496</strain>
    </source>
</reference>
<sequence>MGAQGTSCELWLQFDFSQAAGNYSQLAAVLAGIGFLAIMLVVNRQHRRGSAGDAAHEYEQDNRFVTALACAFLGLVTAAALFALLSGEEGCALVSGRALSKEVLAGVAFYFSVYTLLFGAVQVVSAAAMGAHFRFIVAVLTPPVVLAFIVTSLDDLALSLANAPNRPAQPHGPLLPGWTDSSESLWNFAHSVLTWLIPTVLVICLAVWLAGFHWRRAADSPGRIGSALTRIVSGALIYLPYASLALVAYVVWRTAVLSRLQPGAHIGAEQAKVLVLVCAVVVMLQSISLSLARGDDRPPDFHEQASGDDEA</sequence>
<dbReference type="RefSeq" id="WP_146220967.1">
    <property type="nucleotide sequence ID" value="NZ_QJJU01000002.1"/>
</dbReference>
<feature type="transmembrane region" description="Helical" evidence="1">
    <location>
        <begin position="231"/>
        <end position="252"/>
    </location>
</feature>
<feature type="transmembrane region" description="Helical" evidence="1">
    <location>
        <begin position="64"/>
        <end position="87"/>
    </location>
</feature>
<keyword evidence="1" id="KW-0472">Membrane</keyword>
<dbReference type="AlphaFoldDB" id="A0A318HLY9"/>
<name>A0A318HLY9_9MYCO</name>
<comment type="caution">
    <text evidence="2">The sequence shown here is derived from an EMBL/GenBank/DDBJ whole genome shotgun (WGS) entry which is preliminary data.</text>
</comment>
<evidence type="ECO:0000313" key="3">
    <source>
        <dbReference type="Proteomes" id="UP000247781"/>
    </source>
</evidence>
<dbReference type="OrthoDB" id="4738420at2"/>
<evidence type="ECO:0000313" key="2">
    <source>
        <dbReference type="EMBL" id="PXX12045.1"/>
    </source>
</evidence>
<keyword evidence="3" id="KW-1185">Reference proteome</keyword>
<proteinExistence type="predicted"/>
<feature type="transmembrane region" description="Helical" evidence="1">
    <location>
        <begin position="272"/>
        <end position="292"/>
    </location>
</feature>
<dbReference type="Proteomes" id="UP000247781">
    <property type="component" value="Unassembled WGS sequence"/>
</dbReference>
<feature type="transmembrane region" description="Helical" evidence="1">
    <location>
        <begin position="188"/>
        <end position="210"/>
    </location>
</feature>
<organism evidence="2 3">
    <name type="scientific">Mycolicibacterium moriokaense</name>
    <dbReference type="NCBI Taxonomy" id="39691"/>
    <lineage>
        <taxon>Bacteria</taxon>
        <taxon>Bacillati</taxon>
        <taxon>Actinomycetota</taxon>
        <taxon>Actinomycetes</taxon>
        <taxon>Mycobacteriales</taxon>
        <taxon>Mycobacteriaceae</taxon>
        <taxon>Mycolicibacterium</taxon>
    </lineage>
</organism>
<feature type="transmembrane region" description="Helical" evidence="1">
    <location>
        <begin position="107"/>
        <end position="128"/>
    </location>
</feature>
<keyword evidence="1" id="KW-0812">Transmembrane</keyword>